<accession>A0ABN0BIE7</accession>
<gene>
    <name evidence="2" type="ORF">BFAG_01425</name>
</gene>
<dbReference type="PROSITE" id="PS50943">
    <property type="entry name" value="HTH_CROC1"/>
    <property type="match status" value="1"/>
</dbReference>
<dbReference type="Gene3D" id="1.10.260.40">
    <property type="entry name" value="lambda repressor-like DNA-binding domains"/>
    <property type="match status" value="1"/>
</dbReference>
<dbReference type="InterPro" id="IPR010982">
    <property type="entry name" value="Lambda_DNA-bd_dom_sf"/>
</dbReference>
<reference evidence="2 3" key="1">
    <citation type="submission" date="2008-12" db="EMBL/GenBank/DDBJ databases">
        <title>Annotation of Bacteroides fragilis strain 3_1_12.</title>
        <authorList>
            <consortium name="The Broad Institute Genome Sequencing Platform"/>
            <person name="Ward D."/>
            <person name="Young S.K."/>
            <person name="Kodira C.D."/>
            <person name="Zeng Q."/>
            <person name="Koehrsen M."/>
            <person name="Alvarado L."/>
            <person name="Berlin A."/>
            <person name="Borenstein D."/>
            <person name="Chen Z."/>
            <person name="Engels R."/>
            <person name="Freedman E."/>
            <person name="Gellesch M."/>
            <person name="Goldberg J."/>
            <person name="Griggs A."/>
            <person name="Gujja S."/>
            <person name="Heiman D."/>
            <person name="Hepburn T."/>
            <person name="Howarth C."/>
            <person name="Jen D."/>
            <person name="Larson L."/>
            <person name="Lewis B."/>
            <person name="Mehta T."/>
            <person name="Park D."/>
            <person name="Pearson M."/>
            <person name="Roberts A."/>
            <person name="Saif S."/>
            <person name="Shea T."/>
            <person name="Shenoy N."/>
            <person name="Sisk P."/>
            <person name="Stolte C."/>
            <person name="Sykes S."/>
            <person name="Walk T."/>
            <person name="White J."/>
            <person name="Yandava C."/>
            <person name="Allen-Vercoe E."/>
            <person name="Strauss J."/>
            <person name="Ambrose C."/>
            <person name="Lander E."/>
            <person name="Nusbaum C."/>
            <person name="Galagan J."/>
            <person name="Birren B."/>
        </authorList>
    </citation>
    <scope>NUCLEOTIDE SEQUENCE [LARGE SCALE GENOMIC DNA]</scope>
    <source>
        <strain evidence="2 3">3_1_12</strain>
    </source>
</reference>
<evidence type="ECO:0000259" key="1">
    <source>
        <dbReference type="PROSITE" id="PS50943"/>
    </source>
</evidence>
<dbReference type="SUPFAM" id="SSF47413">
    <property type="entry name" value="lambda repressor-like DNA-binding domains"/>
    <property type="match status" value="1"/>
</dbReference>
<proteinExistence type="predicted"/>
<keyword evidence="3" id="KW-1185">Reference proteome</keyword>
<feature type="domain" description="HTH cro/C1-type" evidence="1">
    <location>
        <begin position="38"/>
        <end position="84"/>
    </location>
</feature>
<name>A0ABN0BIE7_BACFG</name>
<evidence type="ECO:0000313" key="2">
    <source>
        <dbReference type="EMBL" id="EFR52730.1"/>
    </source>
</evidence>
<organism evidence="2 3">
    <name type="scientific">Bacteroides fragilis 3_1_12</name>
    <dbReference type="NCBI Taxonomy" id="457424"/>
    <lineage>
        <taxon>Bacteria</taxon>
        <taxon>Pseudomonadati</taxon>
        <taxon>Bacteroidota</taxon>
        <taxon>Bacteroidia</taxon>
        <taxon>Bacteroidales</taxon>
        <taxon>Bacteroidaceae</taxon>
        <taxon>Bacteroides</taxon>
    </lineage>
</organism>
<dbReference type="EMBL" id="EQ973213">
    <property type="protein sequence ID" value="EFR52730.1"/>
    <property type="molecule type" value="Genomic_DNA"/>
</dbReference>
<evidence type="ECO:0000313" key="3">
    <source>
        <dbReference type="Proteomes" id="UP000005101"/>
    </source>
</evidence>
<protein>
    <recommendedName>
        <fullName evidence="1">HTH cro/C1-type domain-containing protein</fullName>
    </recommendedName>
</protein>
<dbReference type="InterPro" id="IPR001387">
    <property type="entry name" value="Cro/C1-type_HTH"/>
</dbReference>
<dbReference type="Proteomes" id="UP000005101">
    <property type="component" value="Unassembled WGS sequence"/>
</dbReference>
<sequence>MTMTKKKHKTPERLLIEPEEKELAKTNNIVHQSIGTLLINLRKKANLSTTQASEMMEISRSLLCKLEHGKNMSTEKLADIIAYYIAFIEENSEVKISCREILNEIIMQASPFS</sequence>
<dbReference type="CDD" id="cd00093">
    <property type="entry name" value="HTH_XRE"/>
    <property type="match status" value="1"/>
</dbReference>